<dbReference type="SUPFAM" id="SSF51197">
    <property type="entry name" value="Clavaminate synthase-like"/>
    <property type="match status" value="1"/>
</dbReference>
<name>A0A225ACA3_TALAT</name>
<dbReference type="RefSeq" id="XP_020116604.1">
    <property type="nucleotide sequence ID" value="XM_020263275.1"/>
</dbReference>
<gene>
    <name evidence="1" type="ORF">UA08_08360</name>
</gene>
<comment type="caution">
    <text evidence="1">The sequence shown here is derived from an EMBL/GenBank/DDBJ whole genome shotgun (WGS) entry which is preliminary data.</text>
</comment>
<protein>
    <recommendedName>
        <fullName evidence="3">DUF1479 domain protein</fullName>
    </recommendedName>
</protein>
<dbReference type="EMBL" id="LFMY01000014">
    <property type="protein sequence ID" value="OKL56483.1"/>
    <property type="molecule type" value="Genomic_DNA"/>
</dbReference>
<dbReference type="Proteomes" id="UP000214365">
    <property type="component" value="Unassembled WGS sequence"/>
</dbReference>
<dbReference type="AlphaFoldDB" id="A0A225ACA3"/>
<dbReference type="STRING" id="1441469.A0A225ACA3"/>
<dbReference type="Gene3D" id="2.60.120.330">
    <property type="entry name" value="B-lactam Antibiotic, Isopenicillin N Synthase, Chain"/>
    <property type="match status" value="1"/>
</dbReference>
<evidence type="ECO:0000313" key="1">
    <source>
        <dbReference type="EMBL" id="OKL56483.1"/>
    </source>
</evidence>
<accession>A0A225ACA3</accession>
<dbReference type="InterPro" id="IPR027443">
    <property type="entry name" value="IPNS-like_sf"/>
</dbReference>
<evidence type="ECO:0000313" key="2">
    <source>
        <dbReference type="Proteomes" id="UP000214365"/>
    </source>
</evidence>
<reference evidence="1 2" key="1">
    <citation type="submission" date="2015-06" db="EMBL/GenBank/DDBJ databases">
        <title>Talaromyces atroroseus IBT 11181 draft genome.</title>
        <authorList>
            <person name="Rasmussen K.B."/>
            <person name="Rasmussen S."/>
            <person name="Petersen B."/>
            <person name="Sicheritz-Ponten T."/>
            <person name="Mortensen U.H."/>
            <person name="Thrane U."/>
        </authorList>
    </citation>
    <scope>NUCLEOTIDE SEQUENCE [LARGE SCALE GENOMIC DNA]</scope>
    <source>
        <strain evidence="1 2">IBT 11181</strain>
    </source>
</reference>
<keyword evidence="2" id="KW-1185">Reference proteome</keyword>
<evidence type="ECO:0008006" key="3">
    <source>
        <dbReference type="Google" id="ProtNLM"/>
    </source>
</evidence>
<dbReference type="PANTHER" id="PTHR30613">
    <property type="entry name" value="UNCHARACTERIZED PROTEIN YBIU-RELATED"/>
    <property type="match status" value="1"/>
</dbReference>
<organism evidence="1 2">
    <name type="scientific">Talaromyces atroroseus</name>
    <dbReference type="NCBI Taxonomy" id="1441469"/>
    <lineage>
        <taxon>Eukaryota</taxon>
        <taxon>Fungi</taxon>
        <taxon>Dikarya</taxon>
        <taxon>Ascomycota</taxon>
        <taxon>Pezizomycotina</taxon>
        <taxon>Eurotiomycetes</taxon>
        <taxon>Eurotiomycetidae</taxon>
        <taxon>Eurotiales</taxon>
        <taxon>Trichocomaceae</taxon>
        <taxon>Talaromyces</taxon>
        <taxon>Talaromyces sect. Trachyspermi</taxon>
    </lineage>
</organism>
<dbReference type="OrthoDB" id="8249012at2759"/>
<sequence>MSQVPYQQGAALEELQLPCQLLEPRFSELKQSIIKPENRQAVIHSYKRLVKVLASEADRIAKSGPSSIPVIDFADILENGGNLPNGAAEAVRDSGCVVIRNVVSEEVASKWESELKHYVRQHPNVAGFPKHNPQNFSLFWTPPQVQIRSHERVLKAMKAVSMLWHLSSEDALFDLSSQVSYPDRFRIRHPTKDQEYTLNAHQDSGAMERWEDPLYQECYRKIFEGKWEEYDAWNADFRSDAKTDLYGTGMSCSVFRSLQGWISLSHTSTGEGTLRLVPSLKASTAYLMLRPFFVLNEEFDDVTPVFPGATPGDLQFFPTENLHPHLELEKSTVGIPPVKPGDYVFWHCDLIHEVDKFHPGTVDSSVSYNACIPLCPYNLESMIGTRQSFLDVGIPVDFEKYTHGDVEKNHDDNGAKEENILSLEGKRALGLHPFDVHEEGITCGQRKMRAEANRRLGFT</sequence>
<dbReference type="InterPro" id="IPR010856">
    <property type="entry name" value="Gig2-like"/>
</dbReference>
<dbReference type="PANTHER" id="PTHR30613:SF1">
    <property type="entry name" value="DUF1479 DOMAIN PROTEIN (AFU_ORTHOLOGUE AFUA_5G09280)"/>
    <property type="match status" value="1"/>
</dbReference>
<dbReference type="GeneID" id="31008116"/>
<dbReference type="Pfam" id="PF07350">
    <property type="entry name" value="Gig2-like"/>
    <property type="match status" value="1"/>
</dbReference>
<proteinExistence type="predicted"/>